<dbReference type="EMBL" id="NRSJ01000067">
    <property type="protein sequence ID" value="MBK1707152.1"/>
    <property type="molecule type" value="Genomic_DNA"/>
</dbReference>
<keyword evidence="2" id="KW-1185">Reference proteome</keyword>
<reference evidence="1" key="1">
    <citation type="submission" date="2017-08" db="EMBL/GenBank/DDBJ databases">
        <authorList>
            <person name="Imhoff J.F."/>
            <person name="Rahn T."/>
            <person name="Kuenzel S."/>
            <person name="Neulinger S.C."/>
        </authorList>
    </citation>
    <scope>NUCLEOTIDE SEQUENCE</scope>
    <source>
        <strain evidence="1">DSM 11080</strain>
    </source>
</reference>
<name>A0AAJ0XCT6_9GAMM</name>
<dbReference type="RefSeq" id="WP_200348630.1">
    <property type="nucleotide sequence ID" value="NZ_NRSJ01000067.1"/>
</dbReference>
<evidence type="ECO:0000313" key="2">
    <source>
        <dbReference type="Proteomes" id="UP001296776"/>
    </source>
</evidence>
<gene>
    <name evidence="1" type="ORF">CKO40_22105</name>
</gene>
<evidence type="ECO:0000313" key="1">
    <source>
        <dbReference type="EMBL" id="MBK1707152.1"/>
    </source>
</evidence>
<comment type="caution">
    <text evidence="1">The sequence shown here is derived from an EMBL/GenBank/DDBJ whole genome shotgun (WGS) entry which is preliminary data.</text>
</comment>
<accession>A0AAJ0XCT6</accession>
<proteinExistence type="predicted"/>
<reference evidence="1" key="2">
    <citation type="journal article" date="2020" name="Microorganisms">
        <title>Osmotic Adaptation and Compatible Solute Biosynthesis of Phototrophic Bacteria as Revealed from Genome Analyses.</title>
        <authorList>
            <person name="Imhoff J.F."/>
            <person name="Rahn T."/>
            <person name="Kunzel S."/>
            <person name="Keller A."/>
            <person name="Neulinger S.C."/>
        </authorList>
    </citation>
    <scope>NUCLEOTIDE SEQUENCE</scope>
    <source>
        <strain evidence="1">DSM 11080</strain>
    </source>
</reference>
<sequence length="140" mass="15062">MELKCPFASPITSGRAACSNAREVVRRGGSEYDCAVASAHALCSEVHGRLKAVGLKAFEVDDDLTSMPHSVLVKIQGGGLAGLQRLLGAETGADGVVIDDVRALVERALTEHDGLEGVPFDQLADDMTGYRLERRTRRRR</sequence>
<dbReference type="Proteomes" id="UP001296776">
    <property type="component" value="Unassembled WGS sequence"/>
</dbReference>
<protein>
    <submittedName>
        <fullName evidence="1">Uncharacterized protein</fullName>
    </submittedName>
</protein>
<organism evidence="1 2">
    <name type="scientific">Halochromatium glycolicum</name>
    <dbReference type="NCBI Taxonomy" id="85075"/>
    <lineage>
        <taxon>Bacteria</taxon>
        <taxon>Pseudomonadati</taxon>
        <taxon>Pseudomonadota</taxon>
        <taxon>Gammaproteobacteria</taxon>
        <taxon>Chromatiales</taxon>
        <taxon>Chromatiaceae</taxon>
        <taxon>Halochromatium</taxon>
    </lineage>
</organism>
<dbReference type="AlphaFoldDB" id="A0AAJ0XCT6"/>